<feature type="compositionally biased region" description="Polar residues" evidence="3">
    <location>
        <begin position="1295"/>
        <end position="1314"/>
    </location>
</feature>
<feature type="compositionally biased region" description="Low complexity" evidence="3">
    <location>
        <begin position="1723"/>
        <end position="1733"/>
    </location>
</feature>
<feature type="compositionally biased region" description="Basic and acidic residues" evidence="3">
    <location>
        <begin position="1912"/>
        <end position="1933"/>
    </location>
</feature>
<feature type="compositionally biased region" description="Basic residues" evidence="3">
    <location>
        <begin position="1902"/>
        <end position="1911"/>
    </location>
</feature>
<feature type="compositionally biased region" description="Basic and acidic residues" evidence="3">
    <location>
        <begin position="2323"/>
        <end position="2333"/>
    </location>
</feature>
<dbReference type="Proteomes" id="UP001627154">
    <property type="component" value="Unassembled WGS sequence"/>
</dbReference>
<protein>
    <recommendedName>
        <fullName evidence="4">ELYS-like domain-containing protein</fullName>
    </recommendedName>
</protein>
<feature type="compositionally biased region" description="Polar residues" evidence="3">
    <location>
        <begin position="2133"/>
        <end position="2154"/>
    </location>
</feature>
<evidence type="ECO:0000313" key="6">
    <source>
        <dbReference type="Proteomes" id="UP001627154"/>
    </source>
</evidence>
<evidence type="ECO:0000259" key="4">
    <source>
        <dbReference type="Pfam" id="PF13934"/>
    </source>
</evidence>
<feature type="compositionally biased region" description="Polar residues" evidence="3">
    <location>
        <begin position="1805"/>
        <end position="1820"/>
    </location>
</feature>
<evidence type="ECO:0000256" key="2">
    <source>
        <dbReference type="ARBA" id="ARBA00023242"/>
    </source>
</evidence>
<feature type="region of interest" description="Disordered" evidence="3">
    <location>
        <begin position="1479"/>
        <end position="1559"/>
    </location>
</feature>
<evidence type="ECO:0000256" key="1">
    <source>
        <dbReference type="ARBA" id="ARBA00004123"/>
    </source>
</evidence>
<feature type="compositionally biased region" description="Acidic residues" evidence="3">
    <location>
        <begin position="2307"/>
        <end position="2317"/>
    </location>
</feature>
<evidence type="ECO:0000256" key="3">
    <source>
        <dbReference type="SAM" id="MobiDB-lite"/>
    </source>
</evidence>
<evidence type="ECO:0000313" key="5">
    <source>
        <dbReference type="EMBL" id="KAL3385106.1"/>
    </source>
</evidence>
<feature type="compositionally biased region" description="Basic and acidic residues" evidence="3">
    <location>
        <begin position="1941"/>
        <end position="1953"/>
    </location>
</feature>
<feature type="compositionally biased region" description="Basic and acidic residues" evidence="3">
    <location>
        <begin position="1844"/>
        <end position="1855"/>
    </location>
</feature>
<feature type="compositionally biased region" description="Basic residues" evidence="3">
    <location>
        <begin position="2335"/>
        <end position="2352"/>
    </location>
</feature>
<sequence>MKELEETNCEVRSVVNFDLPQWESLDGPESRDEDVALSQTAGTGITDSSKEAENLTGGFLGNDCKHSWMTRDRHLIVLDNRTGKCICSWVFQYKVTTVSAFPTRDGQVPVLLIGLDNNAVKIKDSVGYLCIFDCCSSNVLTTIEVPAGVEKACVIHGGMAWEDYNERRPNTVLSDNSGLIFTALRNLQHIIIDVNRVLWKDFFLEGKTITARLDFVNTTHNTAKKARKEYTHLAYDLMEKEIEQFMGFDRKDFESTPLYDENLCSVLISSEKTGCLITGCLGRVIIWQSDGSIGWISPLFDENAYVTHIALIEPSDDPRPFYYLWIACQNDSPDSSAVLRMYAMLFSKKQISSSSSSYYYDLESDPSLKFELELDIGERIHTLQPIERECLRDTSDISSIRGEDSLLLIGTDDRVLIFDLNRWYKEQMPRTITECRNPNSVMASYRTKTDDMERKNVFNCAFVPRSLKEFISRGPTSMEELFYPNSLMLEWAEMSNDGVTGWLARGVQTELLRDITIAGPIVLVKPSETYHRCLSAGLIPFDSTLQDHPYRAEAAHQREMLLSLCLEQRWTNFLSNCGREWSDGSASYLYPEFLRWGVQRASEIKLLADHLCIPLFDHSGTTIGEAEAKTLRFCEQQLECLTNVIGSLPRIEKDLEKQRRALKRIATYLQVLMWFYDVNLLPETQYVDEEEEEEEGEIAPTNLNIPYPKQKLVEWYKKKRSSYSSGDKKDEDCLFIDHLISYECLPLRLQWERESIEESPNAGSGYYPPPSLQSLLRIFLTDCHREDPASITVTSEDHEQGEQEDEMIIEGDSAEIDSKHSVTIYLLMDLAMLLQGTYPSIDRLIKYPSAFKLSPSLIKLTQAFWLLDHDDFEGFFKIVTGQLISTTDLKEWHHKLAVKTLLKNDQHKLALVYLRILKPPLSSLEDQGTLISLTVGQGLVESAFHSRPPSHYAQLLTCFFQSCQMNGKLKEVLQLALDSEEEEAFIKFLKKTGNEDARLFYYLQRGRHTEASDIYGPNAKYTTNKPIIHPLSMKMLGAFNATLPTTTRQFASTLTRINVNPPKILLDLNNRSYPRPMSQCRDKTREIHEIAFTKTRETCLKSEKLIHGSGHIPFLNAPASTVVFCSRTAVNQNDMSISNKICFASKKGKGKRTLHVLEDEEILESGVSERKKQKLSGKGKPTYDRSRRLSMSQVCDTPLVQRKLAQDVCKTGNLATETPQSILKIRQMLRNSNSPAFGSWNGSGERSMRKTAVSNIRSARQIRFSIDRTHNGNDSSLMDVEDNGVTDYNEDDTGQRPTSVANDSKNTEASGANESYHSLCEGSAILSDNSYTKSFHGPKPRPSYRRSSTASRGSSTYLSQKSSTSVDTTLDGSVFDASLAIKPQSTANLSPRKSIVSGTIYNASILSENTSYVDSSIENYFAPPRRRDEESTASEIDEEEDEEGVDEINTEIIAKITDTGVDFDSSIKPSDIDYELKISSQDEDEELPDEPMEIQFEDDEAINTSVPQSQENESSGIDASGPSPAKMMKVMTSSPESFRQSQKNQYDTEKELPRKSEESFQSIKEFDYQFSNPTSVIRADKICDKDHDIRKSIGNLSNISTDGEIENYTLTKPIFLNECGIVKCNEKLTDDESNDDDVDEVNIKVNRNDDDGEESELTLNLSSSDGSGTEKKRLNYILNQQNDEEESGLGKETSSLVERLAKSKDSEHPAEPIADENKKVTLSRHSSVSSLSSKSEDIADEGTQLRRSARRHASTRSQESTPTKSRISNNPTTAKMLSEVTNISPKKQIITDLTEKLTSSVKIASKAQQSIEVNESPSSTEEVDVSLPVEKITQKRATRASSRKPQESPKIEKAKKPTRKTRATSVVEGGNDEITKEKIVVQDDTTIIDKNQGLKLETSVAPKKKSSRLPKTKKEEQKSDESTLIEDKVETKKSRTRATKLTKDTSSDKKEEKLEESDDEEHEDVLPKTRSTRASHDKDAAAKPSSRKGRTGSVAKEIVEDVQPTRRTRATSVVKDEISEQQSNVITKKRTRAASTAKEVSEDKSKIKKSTRATSLNKEISQINETQKNTRTRGQSLPKDIVQPQEILKLTSRNRRSTSLLKEVILEESISQLNSPVSNKRNRIARLPIEETTSVTSSPAGNTRSRRSSIQSVTEEVDENLAKSTKINESKEEPRLRRAVSVDSSIVVPTEKRLTRGALAKTSIIEDVIPEETELGKKVVPSRKKRAASVSTDKVTDEIGKAKIIKKQTEVRKTKRGRKNSEIKDFEFSLPEHTDGLTNDSDNECRTPKFKFSEPAGFQKFLSPIRDEEDETSEEVTENSALLERDAKSETARTTRAKGRITRAQKTKGHSQ</sequence>
<dbReference type="GO" id="GO:0005634">
    <property type="term" value="C:nucleus"/>
    <property type="evidence" value="ECO:0007669"/>
    <property type="project" value="UniProtKB-SubCell"/>
</dbReference>
<feature type="region of interest" description="Disordered" evidence="3">
    <location>
        <begin position="1805"/>
        <end position="2080"/>
    </location>
</feature>
<name>A0ABD2VXX4_9HYME</name>
<dbReference type="PANTHER" id="PTHR21583">
    <property type="entry name" value="ELYS PROTEIN"/>
    <property type="match status" value="1"/>
</dbReference>
<feature type="region of interest" description="Disordered" evidence="3">
    <location>
        <begin position="2304"/>
        <end position="2352"/>
    </location>
</feature>
<feature type="region of interest" description="Disordered" evidence="3">
    <location>
        <begin position="2265"/>
        <end position="2290"/>
    </location>
</feature>
<comment type="caution">
    <text evidence="5">The sequence shown here is derived from an EMBL/GenBank/DDBJ whole genome shotgun (WGS) entry which is preliminary data.</text>
</comment>
<dbReference type="Pfam" id="PF13934">
    <property type="entry name" value="ELYS"/>
    <property type="match status" value="1"/>
</dbReference>
<feature type="compositionally biased region" description="Acidic residues" evidence="3">
    <location>
        <begin position="1431"/>
        <end position="1445"/>
    </location>
</feature>
<feature type="region of interest" description="Disordered" evidence="3">
    <location>
        <begin position="2133"/>
        <end position="2176"/>
    </location>
</feature>
<gene>
    <name evidence="5" type="ORF">TKK_019244</name>
</gene>
<feature type="compositionally biased region" description="Acidic residues" evidence="3">
    <location>
        <begin position="1279"/>
        <end position="1292"/>
    </location>
</feature>
<feature type="region of interest" description="Disordered" evidence="3">
    <location>
        <begin position="1423"/>
        <end position="1445"/>
    </location>
</feature>
<keyword evidence="6" id="KW-1185">Reference proteome</keyword>
<dbReference type="EMBL" id="JBJJXI010000162">
    <property type="protein sequence ID" value="KAL3385106.1"/>
    <property type="molecule type" value="Genomic_DNA"/>
</dbReference>
<reference evidence="5 6" key="1">
    <citation type="journal article" date="2024" name="bioRxiv">
        <title>A reference genome for Trichogramma kaykai: A tiny desert-dwelling parasitoid wasp with competing sex-ratio distorters.</title>
        <authorList>
            <person name="Culotta J."/>
            <person name="Lindsey A.R."/>
        </authorList>
    </citation>
    <scope>NUCLEOTIDE SEQUENCE [LARGE SCALE GENOMIC DNA]</scope>
    <source>
        <strain evidence="5 6">KSX58</strain>
    </source>
</reference>
<feature type="compositionally biased region" description="Polar residues" evidence="3">
    <location>
        <begin position="2052"/>
        <end position="2075"/>
    </location>
</feature>
<dbReference type="PANTHER" id="PTHR21583:SF8">
    <property type="entry name" value="PROTEIN ELYS"/>
    <property type="match status" value="1"/>
</dbReference>
<keyword evidence="2" id="KW-0539">Nucleus</keyword>
<feature type="domain" description="ELYS-like" evidence="4">
    <location>
        <begin position="812"/>
        <end position="991"/>
    </location>
</feature>
<feature type="compositionally biased region" description="Acidic residues" evidence="3">
    <location>
        <begin position="1954"/>
        <end position="1963"/>
    </location>
</feature>
<feature type="compositionally biased region" description="Basic and acidic residues" evidence="3">
    <location>
        <begin position="2265"/>
        <end position="2275"/>
    </location>
</feature>
<feature type="compositionally biased region" description="Acidic residues" evidence="3">
    <location>
        <begin position="1481"/>
        <end position="1501"/>
    </location>
</feature>
<accession>A0ABD2VXX4</accession>
<comment type="subcellular location">
    <subcellularLocation>
        <location evidence="1">Nucleus</location>
    </subcellularLocation>
</comment>
<feature type="compositionally biased region" description="Polar residues" evidence="3">
    <location>
        <begin position="1531"/>
        <end position="1545"/>
    </location>
</feature>
<proteinExistence type="predicted"/>
<organism evidence="5 6">
    <name type="scientific">Trichogramma kaykai</name>
    <dbReference type="NCBI Taxonomy" id="54128"/>
    <lineage>
        <taxon>Eukaryota</taxon>
        <taxon>Metazoa</taxon>
        <taxon>Ecdysozoa</taxon>
        <taxon>Arthropoda</taxon>
        <taxon>Hexapoda</taxon>
        <taxon>Insecta</taxon>
        <taxon>Pterygota</taxon>
        <taxon>Neoptera</taxon>
        <taxon>Endopterygota</taxon>
        <taxon>Hymenoptera</taxon>
        <taxon>Apocrita</taxon>
        <taxon>Proctotrupomorpha</taxon>
        <taxon>Chalcidoidea</taxon>
        <taxon>Trichogrammatidae</taxon>
        <taxon>Trichogramma</taxon>
    </lineage>
</organism>
<dbReference type="InterPro" id="IPR025151">
    <property type="entry name" value="ELYS_dom"/>
</dbReference>
<feature type="region of interest" description="Disordered" evidence="3">
    <location>
        <begin position="1267"/>
        <end position="1314"/>
    </location>
</feature>
<feature type="compositionally biased region" description="Basic and acidic residues" evidence="3">
    <location>
        <begin position="2166"/>
        <end position="2176"/>
    </location>
</feature>
<feature type="compositionally biased region" description="Polar residues" evidence="3">
    <location>
        <begin position="1502"/>
        <end position="1517"/>
    </location>
</feature>
<feature type="region of interest" description="Disordered" evidence="3">
    <location>
        <begin position="1331"/>
        <end position="1366"/>
    </location>
</feature>
<feature type="compositionally biased region" description="Basic and acidic residues" evidence="3">
    <location>
        <begin position="1699"/>
        <end position="1719"/>
    </location>
</feature>
<feature type="compositionally biased region" description="Basic and acidic residues" evidence="3">
    <location>
        <begin position="1546"/>
        <end position="1558"/>
    </location>
</feature>
<feature type="compositionally biased region" description="Polar residues" evidence="3">
    <location>
        <begin position="1758"/>
        <end position="1780"/>
    </location>
</feature>
<feature type="region of interest" description="Disordered" evidence="3">
    <location>
        <begin position="1647"/>
        <end position="1780"/>
    </location>
</feature>
<feature type="compositionally biased region" description="Low complexity" evidence="3">
    <location>
        <begin position="1345"/>
        <end position="1365"/>
    </location>
</feature>
<dbReference type="InterPro" id="IPR052620">
    <property type="entry name" value="ELYS/MEL-28_NucAsmblyFactor"/>
</dbReference>